<evidence type="ECO:0000313" key="1">
    <source>
        <dbReference type="EMBL" id="KAI7748588.1"/>
    </source>
</evidence>
<dbReference type="AlphaFoldDB" id="A0AAD5GQT8"/>
<protein>
    <submittedName>
        <fullName evidence="1">Uncharacterized protein</fullName>
    </submittedName>
</protein>
<accession>A0AAD5GQT8</accession>
<sequence length="96" mass="10758">MMFPPSFCGHRSFACVDLCFSCSYFTFYGLRCLILGVDLVDVEEFEQGSETIFIRVLDSDLGSAKVVTKATVIVVFVTFVKALTNEYGNKMESIRC</sequence>
<keyword evidence="2" id="KW-1185">Reference proteome</keyword>
<gene>
    <name evidence="1" type="ORF">M8C21_012950</name>
</gene>
<organism evidence="1 2">
    <name type="scientific">Ambrosia artemisiifolia</name>
    <name type="common">Common ragweed</name>
    <dbReference type="NCBI Taxonomy" id="4212"/>
    <lineage>
        <taxon>Eukaryota</taxon>
        <taxon>Viridiplantae</taxon>
        <taxon>Streptophyta</taxon>
        <taxon>Embryophyta</taxon>
        <taxon>Tracheophyta</taxon>
        <taxon>Spermatophyta</taxon>
        <taxon>Magnoliopsida</taxon>
        <taxon>eudicotyledons</taxon>
        <taxon>Gunneridae</taxon>
        <taxon>Pentapetalae</taxon>
        <taxon>asterids</taxon>
        <taxon>campanulids</taxon>
        <taxon>Asterales</taxon>
        <taxon>Asteraceae</taxon>
        <taxon>Asteroideae</taxon>
        <taxon>Heliantheae alliance</taxon>
        <taxon>Heliantheae</taxon>
        <taxon>Ambrosia</taxon>
    </lineage>
</organism>
<proteinExistence type="predicted"/>
<reference evidence="1" key="1">
    <citation type="submission" date="2022-06" db="EMBL/GenBank/DDBJ databases">
        <title>Uncovering the hologenomic basis of an extraordinary plant invasion.</title>
        <authorList>
            <person name="Bieker V.C."/>
            <person name="Martin M.D."/>
            <person name="Gilbert T."/>
            <person name="Hodgins K."/>
            <person name="Battlay P."/>
            <person name="Petersen B."/>
            <person name="Wilson J."/>
        </authorList>
    </citation>
    <scope>NUCLEOTIDE SEQUENCE</scope>
    <source>
        <strain evidence="1">AA19_3_7</strain>
        <tissue evidence="1">Leaf</tissue>
    </source>
</reference>
<dbReference type="Proteomes" id="UP001206925">
    <property type="component" value="Unassembled WGS sequence"/>
</dbReference>
<evidence type="ECO:0000313" key="2">
    <source>
        <dbReference type="Proteomes" id="UP001206925"/>
    </source>
</evidence>
<comment type="caution">
    <text evidence="1">The sequence shown here is derived from an EMBL/GenBank/DDBJ whole genome shotgun (WGS) entry which is preliminary data.</text>
</comment>
<dbReference type="EMBL" id="JAMZMK010006500">
    <property type="protein sequence ID" value="KAI7748588.1"/>
    <property type="molecule type" value="Genomic_DNA"/>
</dbReference>
<name>A0AAD5GQT8_AMBAR</name>